<dbReference type="EMBL" id="GBHO01040082">
    <property type="protein sequence ID" value="JAG03522.1"/>
    <property type="molecule type" value="Transcribed_RNA"/>
</dbReference>
<evidence type="ECO:0000313" key="14">
    <source>
        <dbReference type="EMBL" id="JAG37868.1"/>
    </source>
</evidence>
<dbReference type="PROSITE" id="PS50088">
    <property type="entry name" value="ANK_REPEAT"/>
    <property type="match status" value="3"/>
</dbReference>
<dbReference type="EMBL" id="GBHO01040078">
    <property type="protein sequence ID" value="JAG03526.1"/>
    <property type="molecule type" value="Transcribed_RNA"/>
</dbReference>
<feature type="repeat" description="ANK" evidence="3">
    <location>
        <begin position="72"/>
        <end position="104"/>
    </location>
</feature>
<dbReference type="PANTHER" id="PTHR24134:SF9">
    <property type="entry name" value="ANKYRIN REPEAT AND SOCS BOX PROTEIN 8"/>
    <property type="match status" value="1"/>
</dbReference>
<dbReference type="EMBL" id="GBRD01018026">
    <property type="protein sequence ID" value="JAG47801.1"/>
    <property type="molecule type" value="Transcribed_RNA"/>
</dbReference>
<evidence type="ECO:0000256" key="1">
    <source>
        <dbReference type="ARBA" id="ARBA00022737"/>
    </source>
</evidence>
<dbReference type="EMBL" id="GBHO01006868">
    <property type="protein sequence ID" value="JAG36736.1"/>
    <property type="molecule type" value="Transcribed_RNA"/>
</dbReference>
<evidence type="ECO:0000313" key="13">
    <source>
        <dbReference type="EMBL" id="JAG36807.1"/>
    </source>
</evidence>
<sequence>MNHTPIMKAASFGNFEVMEFLVNHGANVNDNFEMFNVIMCVCNSSCLDETVLLKCLNFLLDKGADPLATDWVGATSLMNAVRRNRLLLAARLIESGCSVNAVDGEGWTPLFYSVQTGSIPMTKFLIESGGDINKLNRYGITLWEHAAPKNDKELSALVMPEDMQEPEDPPGRVVRPCLSQFKLMMSAIPKLNDRMYGYHEDAINFLRGIGLDTVASEMEKRPIQFAELMTWSEQEWIEAGIQLSYQLKKIKLCVTKYHEREWGKGSIPNIANVTSKEDGAVDLFSVVQVLLNCLRNTHISSSTSLYMLTNCHEPLTDEMRGELDKLLKTLMLIKKQIRILKRTLREFNHPNLYPPDLIAPRRKPIPVKGSKPLLVQYTCNFLFQFVVQIVVRELIFSL</sequence>
<dbReference type="EMBL" id="GBHO01006797">
    <property type="protein sequence ID" value="JAG36807.1"/>
    <property type="molecule type" value="Transcribed_RNA"/>
</dbReference>
<dbReference type="EMBL" id="GBHO01035855">
    <property type="protein sequence ID" value="JAG07749.1"/>
    <property type="molecule type" value="Transcribed_RNA"/>
</dbReference>
<dbReference type="InterPro" id="IPR002110">
    <property type="entry name" value="Ankyrin_rpt"/>
</dbReference>
<organism evidence="8">
    <name type="scientific">Lygus hesperus</name>
    <name type="common">Western plant bug</name>
    <dbReference type="NCBI Taxonomy" id="30085"/>
    <lineage>
        <taxon>Eukaryota</taxon>
        <taxon>Metazoa</taxon>
        <taxon>Ecdysozoa</taxon>
        <taxon>Arthropoda</taxon>
        <taxon>Hexapoda</taxon>
        <taxon>Insecta</taxon>
        <taxon>Pterygota</taxon>
        <taxon>Neoptera</taxon>
        <taxon>Paraneoptera</taxon>
        <taxon>Hemiptera</taxon>
        <taxon>Heteroptera</taxon>
        <taxon>Panheteroptera</taxon>
        <taxon>Cimicomorpha</taxon>
        <taxon>Miridae</taxon>
        <taxon>Mirini</taxon>
        <taxon>Lygus</taxon>
    </lineage>
</organism>
<evidence type="ECO:0000313" key="6">
    <source>
        <dbReference type="EMBL" id="JAG03523.1"/>
    </source>
</evidence>
<dbReference type="AlphaFoldDB" id="A0A0A9WJZ5"/>
<protein>
    <submittedName>
        <fullName evidence="8">Ankyrin repeat, SAM and basic leucine zipper domain-containing protein 1</fullName>
    </submittedName>
</protein>
<dbReference type="EMBL" id="GBHO01033883">
    <property type="protein sequence ID" value="JAG09721.1"/>
    <property type="molecule type" value="Transcribed_RNA"/>
</dbReference>
<dbReference type="EMBL" id="GBRD01018032">
    <property type="protein sequence ID" value="JAG47795.1"/>
    <property type="molecule type" value="Transcribed_RNA"/>
</dbReference>
<name>A0A0A9WJZ5_LYGHE</name>
<evidence type="ECO:0000313" key="10">
    <source>
        <dbReference type="EMBL" id="JAG09721.1"/>
    </source>
</evidence>
<dbReference type="Gene3D" id="1.25.40.20">
    <property type="entry name" value="Ankyrin repeat-containing domain"/>
    <property type="match status" value="1"/>
</dbReference>
<reference evidence="8" key="2">
    <citation type="submission" date="2014-07" db="EMBL/GenBank/DDBJ databases">
        <authorList>
            <person name="Hull J."/>
        </authorList>
    </citation>
    <scope>NUCLEOTIDE SEQUENCE</scope>
</reference>
<dbReference type="PANTHER" id="PTHR24134">
    <property type="entry name" value="ANKYRIN REPEAT-CONTAINING PROTEIN DDB_G0279043"/>
    <property type="match status" value="1"/>
</dbReference>
<dbReference type="SUPFAM" id="SSF48403">
    <property type="entry name" value="Ankyrin repeat"/>
    <property type="match status" value="1"/>
</dbReference>
<feature type="repeat" description="ANK" evidence="3">
    <location>
        <begin position="1"/>
        <end position="33"/>
    </location>
</feature>
<accession>A0A0A9WJZ5</accession>
<dbReference type="InterPro" id="IPR036770">
    <property type="entry name" value="Ankyrin_rpt-contain_sf"/>
</dbReference>
<evidence type="ECO:0000313" key="8">
    <source>
        <dbReference type="EMBL" id="JAG07731.1"/>
    </source>
</evidence>
<evidence type="ECO:0000313" key="5">
    <source>
        <dbReference type="EMBL" id="JAG03522.1"/>
    </source>
</evidence>
<dbReference type="EMBL" id="GBHO01040083">
    <property type="protein sequence ID" value="JAG03521.1"/>
    <property type="molecule type" value="Transcribed_RNA"/>
</dbReference>
<reference evidence="8" key="1">
    <citation type="journal article" date="2014" name="PLoS ONE">
        <title>Transcriptome-Based Identification of ABC Transporters in the Western Tarnished Plant Bug Lygus hesperus.</title>
        <authorList>
            <person name="Hull J.J."/>
            <person name="Chaney K."/>
            <person name="Geib S.M."/>
            <person name="Fabrick J.A."/>
            <person name="Brent C.S."/>
            <person name="Walsh D."/>
            <person name="Lavine L.C."/>
        </authorList>
    </citation>
    <scope>NUCLEOTIDE SEQUENCE</scope>
</reference>
<evidence type="ECO:0000313" key="7">
    <source>
        <dbReference type="EMBL" id="JAG03526.1"/>
    </source>
</evidence>
<dbReference type="Pfam" id="PF00023">
    <property type="entry name" value="Ank"/>
    <property type="match status" value="1"/>
</dbReference>
<dbReference type="EMBL" id="GBHO01005736">
    <property type="protein sequence ID" value="JAG37868.1"/>
    <property type="molecule type" value="Transcribed_RNA"/>
</dbReference>
<dbReference type="EMBL" id="GBRD01017121">
    <property type="protein sequence ID" value="JAG48706.1"/>
    <property type="molecule type" value="Transcribed_RNA"/>
</dbReference>
<evidence type="ECO:0000313" key="9">
    <source>
        <dbReference type="EMBL" id="JAG07749.1"/>
    </source>
</evidence>
<evidence type="ECO:0000313" key="12">
    <source>
        <dbReference type="EMBL" id="JAG36736.1"/>
    </source>
</evidence>
<evidence type="ECO:0000313" key="11">
    <source>
        <dbReference type="EMBL" id="JAG30809.1"/>
    </source>
</evidence>
<dbReference type="EMBL" id="GBHO01035873">
    <property type="protein sequence ID" value="JAG07731.1"/>
    <property type="molecule type" value="Transcribed_RNA"/>
</dbReference>
<evidence type="ECO:0000256" key="2">
    <source>
        <dbReference type="ARBA" id="ARBA00023043"/>
    </source>
</evidence>
<evidence type="ECO:0000256" key="3">
    <source>
        <dbReference type="PROSITE-ProRule" id="PRU00023"/>
    </source>
</evidence>
<feature type="repeat" description="ANK" evidence="3">
    <location>
        <begin position="105"/>
        <end position="137"/>
    </location>
</feature>
<evidence type="ECO:0000313" key="4">
    <source>
        <dbReference type="EMBL" id="JAG03521.1"/>
    </source>
</evidence>
<keyword evidence="2 3" id="KW-0040">ANK repeat</keyword>
<dbReference type="Pfam" id="PF12796">
    <property type="entry name" value="Ank_2"/>
    <property type="match status" value="1"/>
</dbReference>
<dbReference type="EMBL" id="GBHO01012795">
    <property type="protein sequence ID" value="JAG30809.1"/>
    <property type="molecule type" value="Transcribed_RNA"/>
</dbReference>
<evidence type="ECO:0000313" key="15">
    <source>
        <dbReference type="EMBL" id="JAG47795.1"/>
    </source>
</evidence>
<keyword evidence="1" id="KW-0677">Repeat</keyword>
<reference evidence="15" key="3">
    <citation type="submission" date="2014-09" db="EMBL/GenBank/DDBJ databases">
        <authorList>
            <person name="Magalhaes I.L.F."/>
            <person name="Oliveira U."/>
            <person name="Santos F.R."/>
            <person name="Vidigal T.H.D.A."/>
            <person name="Brescovit A.D."/>
            <person name="Santos A.J."/>
        </authorList>
    </citation>
    <scope>NUCLEOTIDE SEQUENCE</scope>
</reference>
<proteinExistence type="predicted"/>
<dbReference type="PROSITE" id="PS50297">
    <property type="entry name" value="ANK_REP_REGION"/>
    <property type="match status" value="2"/>
</dbReference>
<dbReference type="EMBL" id="GBHO01040081">
    <property type="protein sequence ID" value="JAG03523.1"/>
    <property type="molecule type" value="Transcribed_RNA"/>
</dbReference>
<dbReference type="SMART" id="SM00248">
    <property type="entry name" value="ANK"/>
    <property type="match status" value="4"/>
</dbReference>
<gene>
    <name evidence="8" type="primary">ASZ1_9</name>
    <name evidence="9" type="synonym">ASZ1_0</name>
    <name evidence="12" type="synonym">ASZ1_1</name>
    <name evidence="14" type="synonym">ASZ1_10</name>
    <name evidence="11" type="synonym">ASZ1_11</name>
    <name evidence="5" type="synonym">ASZ1_2</name>
    <name evidence="13" type="synonym">ASZ1_3</name>
    <name evidence="6" type="synonym">ASZ1_4</name>
    <name evidence="7" type="synonym">ASZ1_5</name>
    <name evidence="4" type="synonym">ASZ1_6</name>
    <name evidence="10" type="synonym">ASZ1_8</name>
    <name evidence="9" type="ORF">CM83_97546</name>
    <name evidence="10" type="ORF">CM83_97551</name>
    <name evidence="8" type="ORF">CM83_97556</name>
    <name evidence="14" type="ORF">CM83_97561</name>
    <name evidence="11" type="ORF">CM83_97567</name>
    <name evidence="6" type="ORF">CM83_97572</name>
    <name evidence="7" type="ORF">CM83_97577</name>
    <name evidence="13" type="ORF">CM83_97582</name>
    <name evidence="4" type="ORF">CM83_97587</name>
    <name evidence="12" type="ORF">CM83_97592</name>
    <name evidence="5" type="ORF">CM83_97597</name>
</gene>